<feature type="transmembrane region" description="Helical" evidence="6">
    <location>
        <begin position="12"/>
        <end position="34"/>
    </location>
</feature>
<comment type="function">
    <text evidence="2">DNA polymerase III is a complex, multichain enzyme responsible for most of the replicative synthesis in bacteria. The epsilon subunit contain the editing function and is a proofreading 3'-5' exonuclease.</text>
</comment>
<protein>
    <recommendedName>
        <fullName evidence="1">DNA-directed DNA polymerase</fullName>
        <ecNumber evidence="1">2.7.7.7</ecNumber>
    </recommendedName>
</protein>
<dbReference type="GO" id="GO:0003887">
    <property type="term" value="F:DNA-directed DNA polymerase activity"/>
    <property type="evidence" value="ECO:0007669"/>
    <property type="project" value="UniProtKB-EC"/>
</dbReference>
<reference evidence="8 9" key="1">
    <citation type="submission" date="2018-02" db="EMBL/GenBank/DDBJ databases">
        <title>Genomic Encyclopedia of Archaeal and Bacterial Type Strains, Phase II (KMG-II): from individual species to whole genera.</title>
        <authorList>
            <person name="Goeker M."/>
        </authorList>
    </citation>
    <scope>NUCLEOTIDE SEQUENCE [LARGE SCALE GENOMIC DNA]</scope>
    <source>
        <strain evidence="8 9">DSM 18921</strain>
    </source>
</reference>
<dbReference type="PANTHER" id="PTHR30231:SF41">
    <property type="entry name" value="DNA POLYMERASE III SUBUNIT EPSILON"/>
    <property type="match status" value="1"/>
</dbReference>
<keyword evidence="5" id="KW-0175">Coiled coil</keyword>
<evidence type="ECO:0000256" key="6">
    <source>
        <dbReference type="SAM" id="Phobius"/>
    </source>
</evidence>
<dbReference type="InterPro" id="IPR036397">
    <property type="entry name" value="RNaseH_sf"/>
</dbReference>
<dbReference type="SMART" id="SM00479">
    <property type="entry name" value="EXOIII"/>
    <property type="match status" value="1"/>
</dbReference>
<dbReference type="OrthoDB" id="9804290at2"/>
<evidence type="ECO:0000256" key="5">
    <source>
        <dbReference type="SAM" id="Coils"/>
    </source>
</evidence>
<comment type="catalytic activity">
    <reaction evidence="4">
        <text>DNA(n) + a 2'-deoxyribonucleoside 5'-triphosphate = DNA(n+1) + diphosphate</text>
        <dbReference type="Rhea" id="RHEA:22508"/>
        <dbReference type="Rhea" id="RHEA-COMP:17339"/>
        <dbReference type="Rhea" id="RHEA-COMP:17340"/>
        <dbReference type="ChEBI" id="CHEBI:33019"/>
        <dbReference type="ChEBI" id="CHEBI:61560"/>
        <dbReference type="ChEBI" id="CHEBI:173112"/>
        <dbReference type="EC" id="2.7.7.7"/>
    </reaction>
</comment>
<evidence type="ECO:0000313" key="9">
    <source>
        <dbReference type="Proteomes" id="UP000238338"/>
    </source>
</evidence>
<dbReference type="InterPro" id="IPR006054">
    <property type="entry name" value="DnaQ"/>
</dbReference>
<comment type="subunit">
    <text evidence="3">DNA polymerase III contains a core (composed of alpha, epsilon and theta chains) that associates with a tau subunit. This core dimerizes to form the POLIII' complex. PolIII' associates with the gamma complex (composed of gamma, delta, delta', psi and chi chains) and with the beta chain to form the complete DNA polymerase III complex.</text>
</comment>
<dbReference type="SUPFAM" id="SSF55785">
    <property type="entry name" value="PYP-like sensor domain (PAS domain)"/>
    <property type="match status" value="1"/>
</dbReference>
<keyword evidence="6" id="KW-0812">Transmembrane</keyword>
<dbReference type="SUPFAM" id="SSF53098">
    <property type="entry name" value="Ribonuclease H-like"/>
    <property type="match status" value="1"/>
</dbReference>
<feature type="transmembrane region" description="Helical" evidence="6">
    <location>
        <begin position="46"/>
        <end position="68"/>
    </location>
</feature>
<feature type="domain" description="Exonuclease" evidence="7">
    <location>
        <begin position="497"/>
        <end position="667"/>
    </location>
</feature>
<dbReference type="GO" id="GO:0008408">
    <property type="term" value="F:3'-5' exonuclease activity"/>
    <property type="evidence" value="ECO:0007669"/>
    <property type="project" value="TreeGrafter"/>
</dbReference>
<dbReference type="Proteomes" id="UP000238338">
    <property type="component" value="Unassembled WGS sequence"/>
</dbReference>
<dbReference type="InterPro" id="IPR035965">
    <property type="entry name" value="PAS-like_dom_sf"/>
</dbReference>
<evidence type="ECO:0000256" key="3">
    <source>
        <dbReference type="ARBA" id="ARBA00026073"/>
    </source>
</evidence>
<keyword evidence="9" id="KW-1185">Reference proteome</keyword>
<proteinExistence type="predicted"/>
<evidence type="ECO:0000256" key="1">
    <source>
        <dbReference type="ARBA" id="ARBA00012417"/>
    </source>
</evidence>
<dbReference type="FunFam" id="3.30.420.10:FF:000045">
    <property type="entry name" value="3'-5' exonuclease DinG"/>
    <property type="match status" value="1"/>
</dbReference>
<dbReference type="Pfam" id="PF00929">
    <property type="entry name" value="RNase_T"/>
    <property type="match status" value="1"/>
</dbReference>
<dbReference type="GO" id="GO:0003677">
    <property type="term" value="F:DNA binding"/>
    <property type="evidence" value="ECO:0007669"/>
    <property type="project" value="InterPro"/>
</dbReference>
<evidence type="ECO:0000256" key="4">
    <source>
        <dbReference type="ARBA" id="ARBA00049244"/>
    </source>
</evidence>
<evidence type="ECO:0000259" key="7">
    <source>
        <dbReference type="SMART" id="SM00479"/>
    </source>
</evidence>
<comment type="caution">
    <text evidence="8">The sequence shown here is derived from an EMBL/GenBank/DDBJ whole genome shotgun (WGS) entry which is preliminary data.</text>
</comment>
<dbReference type="Gene3D" id="3.30.420.10">
    <property type="entry name" value="Ribonuclease H-like superfamily/Ribonuclease H"/>
    <property type="match status" value="1"/>
</dbReference>
<dbReference type="Gene3D" id="3.30.450.20">
    <property type="entry name" value="PAS domain"/>
    <property type="match status" value="1"/>
</dbReference>
<name>A0A2S8S335_9RHOB</name>
<dbReference type="RefSeq" id="WP_105516247.1">
    <property type="nucleotide sequence ID" value="NZ_PVEP01000011.1"/>
</dbReference>
<keyword evidence="6" id="KW-1133">Transmembrane helix</keyword>
<dbReference type="EMBL" id="PVEP01000011">
    <property type="protein sequence ID" value="PQV55184.1"/>
    <property type="molecule type" value="Genomic_DNA"/>
</dbReference>
<evidence type="ECO:0000313" key="8">
    <source>
        <dbReference type="EMBL" id="PQV55184.1"/>
    </source>
</evidence>
<dbReference type="GO" id="GO:0045004">
    <property type="term" value="P:DNA replication proofreading"/>
    <property type="evidence" value="ECO:0007669"/>
    <property type="project" value="TreeGrafter"/>
</dbReference>
<accession>A0A2S8S335</accession>
<dbReference type="InterPro" id="IPR013520">
    <property type="entry name" value="Ribonucl_H"/>
</dbReference>
<dbReference type="PANTHER" id="PTHR30231">
    <property type="entry name" value="DNA POLYMERASE III SUBUNIT EPSILON"/>
    <property type="match status" value="1"/>
</dbReference>
<keyword evidence="6" id="KW-0472">Membrane</keyword>
<feature type="coiled-coil region" evidence="5">
    <location>
        <begin position="121"/>
        <end position="148"/>
    </location>
</feature>
<dbReference type="AlphaFoldDB" id="A0A2S8S335"/>
<organism evidence="8 9">
    <name type="scientific">Albidovulum denitrificans</name>
    <dbReference type="NCBI Taxonomy" id="404881"/>
    <lineage>
        <taxon>Bacteria</taxon>
        <taxon>Pseudomonadati</taxon>
        <taxon>Pseudomonadota</taxon>
        <taxon>Alphaproteobacteria</taxon>
        <taxon>Rhodobacterales</taxon>
        <taxon>Paracoccaceae</taxon>
        <taxon>Albidovulum</taxon>
    </lineage>
</organism>
<dbReference type="EC" id="2.7.7.7" evidence="1"/>
<dbReference type="InterPro" id="IPR012337">
    <property type="entry name" value="RNaseH-like_sf"/>
</dbReference>
<sequence length="692" mass="74322">MLEKLSLRLRIFLFFAVLAFGGVAAVIAGLWFGYRKIAEPALLNGFVLAGSVASFAILGLVTWVWYLFDENVARAIGRISAGLRAQAHAEGAGALDLAPGRYLGDLAPAAGAVAENLTVTRSALAEAVERETRRLAEEKARLEALLSDVPVGVLLCSGRHQMAFYNGQAAGLLGADAEIGLDRPVFSYLREAPLRHAYDRLLASGDPDAVSDLMVATLDGAHLFSGRMRLVEEAGESGTGYVLTLRDITADMNAHAGRERLLDEIFDRIRRPAASLQTVIGVMAGEDGEKSPALDAALIEEVGTLARAINELGGRYDAARAGWWPMPMTRSADLLDGVRARMETAGLAVVTEGSGLLLRCNGFEILALLSGLAARLAEENTARDFAVSVVEDGPGAMIELAWTGAPLGLGPLERWLAEPLERSGDDTTGRAVLASHATECWPEQRSGGRAAICLPLREARVASRRPEPLLRRVVYDFDLLFKPTATALAEARLDDLAYVVFDTETTGLLPQEGDEIVQIAALRLVNGRRVEGEVFDTLVDPGRSIPPKATEVHGISEAMIAGAPDVPTALRRFHGFASGSVLIAHNAPFDMEFLRRREGELGMTFDNPILDTVLLSAVVYGKTESHSLDALTHRLGITIPEEARHTALGDTIATAEAFQKLLPMLKAKGLLTFGDVLTEVRKHGRLLKDLNA</sequence>
<dbReference type="CDD" id="cd06127">
    <property type="entry name" value="DEDDh"/>
    <property type="match status" value="1"/>
</dbReference>
<evidence type="ECO:0000256" key="2">
    <source>
        <dbReference type="ARBA" id="ARBA00025483"/>
    </source>
</evidence>
<dbReference type="GO" id="GO:0005829">
    <property type="term" value="C:cytosol"/>
    <property type="evidence" value="ECO:0007669"/>
    <property type="project" value="TreeGrafter"/>
</dbReference>
<gene>
    <name evidence="8" type="ORF">LX70_03702</name>
</gene>
<dbReference type="NCBIfam" id="TIGR00573">
    <property type="entry name" value="dnaq"/>
    <property type="match status" value="1"/>
</dbReference>